<dbReference type="InterPro" id="IPR036770">
    <property type="entry name" value="Ankyrin_rpt-contain_sf"/>
</dbReference>
<protein>
    <submittedName>
        <fullName evidence="3">Uncharacterized protein</fullName>
    </submittedName>
</protein>
<dbReference type="EMBL" id="MK072151">
    <property type="protein sequence ID" value="AYV79520.1"/>
    <property type="molecule type" value="Genomic_DNA"/>
</dbReference>
<name>A0A3G4ZXE3_9VIRU</name>
<evidence type="ECO:0000256" key="2">
    <source>
        <dbReference type="ARBA" id="ARBA00023043"/>
    </source>
</evidence>
<dbReference type="PANTHER" id="PTHR24126:SF14">
    <property type="entry name" value="ANK_REP_REGION DOMAIN-CONTAINING PROTEIN"/>
    <property type="match status" value="1"/>
</dbReference>
<keyword evidence="1" id="KW-0677">Repeat</keyword>
<dbReference type="PANTHER" id="PTHR24126">
    <property type="entry name" value="ANKYRIN REPEAT, PH AND SEC7 DOMAIN CONTAINING PROTEIN SECG-RELATED"/>
    <property type="match status" value="1"/>
</dbReference>
<accession>A0A3G4ZXE3</accession>
<organism evidence="3">
    <name type="scientific">Faunusvirus sp</name>
    <dbReference type="NCBI Taxonomy" id="2487766"/>
    <lineage>
        <taxon>Viruses</taxon>
        <taxon>Varidnaviria</taxon>
        <taxon>Bamfordvirae</taxon>
        <taxon>Nucleocytoviricota</taxon>
        <taxon>Megaviricetes</taxon>
        <taxon>Imitervirales</taxon>
        <taxon>Mimiviridae</taxon>
    </lineage>
</organism>
<reference evidence="3" key="1">
    <citation type="submission" date="2018-10" db="EMBL/GenBank/DDBJ databases">
        <title>Hidden diversity of soil giant viruses.</title>
        <authorList>
            <person name="Schulz F."/>
            <person name="Alteio L."/>
            <person name="Goudeau D."/>
            <person name="Ryan E.M."/>
            <person name="Malmstrom R.R."/>
            <person name="Blanchard J."/>
            <person name="Woyke T."/>
        </authorList>
    </citation>
    <scope>NUCLEOTIDE SEQUENCE</scope>
    <source>
        <strain evidence="3">FNV1</strain>
    </source>
</reference>
<dbReference type="SMART" id="SM00248">
    <property type="entry name" value="ANK"/>
    <property type="match status" value="4"/>
</dbReference>
<gene>
    <name evidence="3" type="ORF">Faunusvirus20_3</name>
</gene>
<evidence type="ECO:0000256" key="1">
    <source>
        <dbReference type="ARBA" id="ARBA00022737"/>
    </source>
</evidence>
<dbReference type="InterPro" id="IPR002110">
    <property type="entry name" value="Ankyrin_rpt"/>
</dbReference>
<sequence>MSSQGETAKCHAAEFAKLVNYNVDKFRPRLQIESECMQYIDLHRDFYDTTVEYSNMAIWYACAVIYAGYFGQDNVVLQLIANGADINAADSYGDSLLIVYCQQYKYDMILKLINHGADVNTVSKYKRTALLILCNSPPHEQQLVVVTALINRGADVNKCDTYTPLCYALQRGNIELAIKLINAGARFVEYLDINYVVKYPQVVNEFRHKYNESILAAMNDECPTNAFAASFKKIYVPQLVDIITAFIL</sequence>
<dbReference type="SUPFAM" id="SSF48403">
    <property type="entry name" value="Ankyrin repeat"/>
    <property type="match status" value="1"/>
</dbReference>
<evidence type="ECO:0000313" key="3">
    <source>
        <dbReference type="EMBL" id="AYV79520.1"/>
    </source>
</evidence>
<keyword evidence="2" id="KW-0040">ANK repeat</keyword>
<dbReference type="Gene3D" id="1.25.40.20">
    <property type="entry name" value="Ankyrin repeat-containing domain"/>
    <property type="match status" value="1"/>
</dbReference>
<dbReference type="Pfam" id="PF12796">
    <property type="entry name" value="Ank_2"/>
    <property type="match status" value="1"/>
</dbReference>
<proteinExistence type="predicted"/>